<dbReference type="HOGENOM" id="CLU_2694640_0_0_1"/>
<evidence type="ECO:0000313" key="2">
    <source>
        <dbReference type="EMBL" id="EME76978.1"/>
    </source>
</evidence>
<sequence>LNQTDYGPVRYNPIAVSIETKTNLEAGADAQVQLTTWCTAQVHQLRTLLRAAGKPEASIPPLPLVMVLGHDWSF</sequence>
<dbReference type="OrthoDB" id="4161186at2759"/>
<dbReference type="GeneID" id="19330224"/>
<feature type="domain" description="PD-(D/E)XK nuclease-like" evidence="1">
    <location>
        <begin position="2"/>
        <end position="74"/>
    </location>
</feature>
<evidence type="ECO:0000259" key="1">
    <source>
        <dbReference type="Pfam" id="PF20516"/>
    </source>
</evidence>
<dbReference type="EMBL" id="KB446572">
    <property type="protein sequence ID" value="EME76978.1"/>
    <property type="molecule type" value="Genomic_DNA"/>
</dbReference>
<feature type="non-terminal residue" evidence="2">
    <location>
        <position position="74"/>
    </location>
</feature>
<gene>
    <name evidence="2" type="ORF">MYCFIDRAFT_112645</name>
</gene>
<dbReference type="RefSeq" id="XP_007932417.1">
    <property type="nucleotide sequence ID" value="XM_007934226.1"/>
</dbReference>
<dbReference type="Pfam" id="PF20516">
    <property type="entry name" value="PDDEXK_12"/>
    <property type="match status" value="1"/>
</dbReference>
<name>M3AIE4_PSEFD</name>
<dbReference type="VEuPathDB" id="FungiDB:MYCFIDRAFT_112645"/>
<organism evidence="2 3">
    <name type="scientific">Pseudocercospora fijiensis (strain CIRAD86)</name>
    <name type="common">Black leaf streak disease fungus</name>
    <name type="synonym">Mycosphaerella fijiensis</name>
    <dbReference type="NCBI Taxonomy" id="383855"/>
    <lineage>
        <taxon>Eukaryota</taxon>
        <taxon>Fungi</taxon>
        <taxon>Dikarya</taxon>
        <taxon>Ascomycota</taxon>
        <taxon>Pezizomycotina</taxon>
        <taxon>Dothideomycetes</taxon>
        <taxon>Dothideomycetidae</taxon>
        <taxon>Mycosphaerellales</taxon>
        <taxon>Mycosphaerellaceae</taxon>
        <taxon>Pseudocercospora</taxon>
    </lineage>
</organism>
<evidence type="ECO:0000313" key="3">
    <source>
        <dbReference type="Proteomes" id="UP000016932"/>
    </source>
</evidence>
<protein>
    <recommendedName>
        <fullName evidence="1">PD-(D/E)XK nuclease-like domain-containing protein</fullName>
    </recommendedName>
</protein>
<feature type="non-terminal residue" evidence="2">
    <location>
        <position position="1"/>
    </location>
</feature>
<dbReference type="Proteomes" id="UP000016932">
    <property type="component" value="Unassembled WGS sequence"/>
</dbReference>
<dbReference type="KEGG" id="pfj:MYCFIDRAFT_112645"/>
<dbReference type="InterPro" id="IPR046797">
    <property type="entry name" value="PDDEXK_12"/>
</dbReference>
<keyword evidence="3" id="KW-1185">Reference proteome</keyword>
<accession>M3AIE4</accession>
<dbReference type="AlphaFoldDB" id="M3AIE4"/>
<reference evidence="2 3" key="1">
    <citation type="journal article" date="2012" name="PLoS Pathog.">
        <title>Diverse lifestyles and strategies of plant pathogenesis encoded in the genomes of eighteen Dothideomycetes fungi.</title>
        <authorList>
            <person name="Ohm R.A."/>
            <person name="Feau N."/>
            <person name="Henrissat B."/>
            <person name="Schoch C.L."/>
            <person name="Horwitz B.A."/>
            <person name="Barry K.W."/>
            <person name="Condon B.J."/>
            <person name="Copeland A.C."/>
            <person name="Dhillon B."/>
            <person name="Glaser F."/>
            <person name="Hesse C.N."/>
            <person name="Kosti I."/>
            <person name="LaButti K."/>
            <person name="Lindquist E.A."/>
            <person name="Lucas S."/>
            <person name="Salamov A.A."/>
            <person name="Bradshaw R.E."/>
            <person name="Ciuffetti L."/>
            <person name="Hamelin R.C."/>
            <person name="Kema G.H.J."/>
            <person name="Lawrence C."/>
            <person name="Scott J.A."/>
            <person name="Spatafora J.W."/>
            <person name="Turgeon B.G."/>
            <person name="de Wit P.J.G.M."/>
            <person name="Zhong S."/>
            <person name="Goodwin S.B."/>
            <person name="Grigoriev I.V."/>
        </authorList>
    </citation>
    <scope>NUCLEOTIDE SEQUENCE [LARGE SCALE GENOMIC DNA]</scope>
    <source>
        <strain evidence="2 3">CIRAD86</strain>
    </source>
</reference>
<proteinExistence type="predicted"/>